<reference evidence="1" key="1">
    <citation type="journal article" date="2019" name="bioRxiv">
        <title>The Genome of the Zebra Mussel, Dreissena polymorpha: A Resource for Invasive Species Research.</title>
        <authorList>
            <person name="McCartney M.A."/>
            <person name="Auch B."/>
            <person name="Kono T."/>
            <person name="Mallez S."/>
            <person name="Zhang Y."/>
            <person name="Obille A."/>
            <person name="Becker A."/>
            <person name="Abrahante J.E."/>
            <person name="Garbe J."/>
            <person name="Badalamenti J.P."/>
            <person name="Herman A."/>
            <person name="Mangelson H."/>
            <person name="Liachko I."/>
            <person name="Sullivan S."/>
            <person name="Sone E.D."/>
            <person name="Koren S."/>
            <person name="Silverstein K.A.T."/>
            <person name="Beckman K.B."/>
            <person name="Gohl D.M."/>
        </authorList>
    </citation>
    <scope>NUCLEOTIDE SEQUENCE</scope>
    <source>
        <strain evidence="1">Duluth1</strain>
        <tissue evidence="1">Whole animal</tissue>
    </source>
</reference>
<dbReference type="AlphaFoldDB" id="A0A9D4BLK5"/>
<organism evidence="1 2">
    <name type="scientific">Dreissena polymorpha</name>
    <name type="common">Zebra mussel</name>
    <name type="synonym">Mytilus polymorpha</name>
    <dbReference type="NCBI Taxonomy" id="45954"/>
    <lineage>
        <taxon>Eukaryota</taxon>
        <taxon>Metazoa</taxon>
        <taxon>Spiralia</taxon>
        <taxon>Lophotrochozoa</taxon>
        <taxon>Mollusca</taxon>
        <taxon>Bivalvia</taxon>
        <taxon>Autobranchia</taxon>
        <taxon>Heteroconchia</taxon>
        <taxon>Euheterodonta</taxon>
        <taxon>Imparidentia</taxon>
        <taxon>Neoheterodontei</taxon>
        <taxon>Myida</taxon>
        <taxon>Dreissenoidea</taxon>
        <taxon>Dreissenidae</taxon>
        <taxon>Dreissena</taxon>
    </lineage>
</organism>
<dbReference type="EMBL" id="JAIWYP010000015">
    <property type="protein sequence ID" value="KAH3699483.1"/>
    <property type="molecule type" value="Genomic_DNA"/>
</dbReference>
<protein>
    <submittedName>
        <fullName evidence="1">Uncharacterized protein</fullName>
    </submittedName>
</protein>
<gene>
    <name evidence="1" type="ORF">DPMN_074439</name>
</gene>
<name>A0A9D4BLK5_DREPO</name>
<comment type="caution">
    <text evidence="1">The sequence shown here is derived from an EMBL/GenBank/DDBJ whole genome shotgun (WGS) entry which is preliminary data.</text>
</comment>
<keyword evidence="2" id="KW-1185">Reference proteome</keyword>
<accession>A0A9D4BLK5</accession>
<reference evidence="1" key="2">
    <citation type="submission" date="2020-11" db="EMBL/GenBank/DDBJ databases">
        <authorList>
            <person name="McCartney M.A."/>
            <person name="Auch B."/>
            <person name="Kono T."/>
            <person name="Mallez S."/>
            <person name="Becker A."/>
            <person name="Gohl D.M."/>
            <person name="Silverstein K.A.T."/>
            <person name="Koren S."/>
            <person name="Bechman K.B."/>
            <person name="Herman A."/>
            <person name="Abrahante J.E."/>
            <person name="Garbe J."/>
        </authorList>
    </citation>
    <scope>NUCLEOTIDE SEQUENCE</scope>
    <source>
        <strain evidence="1">Duluth1</strain>
        <tissue evidence="1">Whole animal</tissue>
    </source>
</reference>
<sequence length="82" mass="9442">MTDARHAVQTRAYMPKNATSRKHVCNMRSLVFPEFNTMHTASLSQNIEIRSPFQVRDHNFTATSSPKSSKFIVEVYAFYVQS</sequence>
<evidence type="ECO:0000313" key="1">
    <source>
        <dbReference type="EMBL" id="KAH3699483.1"/>
    </source>
</evidence>
<proteinExistence type="predicted"/>
<evidence type="ECO:0000313" key="2">
    <source>
        <dbReference type="Proteomes" id="UP000828390"/>
    </source>
</evidence>
<dbReference type="Proteomes" id="UP000828390">
    <property type="component" value="Unassembled WGS sequence"/>
</dbReference>